<evidence type="ECO:0000313" key="1">
    <source>
        <dbReference type="EMBL" id="KAJ0034066.1"/>
    </source>
</evidence>
<dbReference type="Proteomes" id="UP001163603">
    <property type="component" value="Chromosome 7"/>
</dbReference>
<comment type="caution">
    <text evidence="1">The sequence shown here is derived from an EMBL/GenBank/DDBJ whole genome shotgun (WGS) entry which is preliminary data.</text>
</comment>
<evidence type="ECO:0000313" key="2">
    <source>
        <dbReference type="Proteomes" id="UP001163603"/>
    </source>
</evidence>
<accession>A0ACC0YAE3</accession>
<protein>
    <submittedName>
        <fullName evidence="1">Uncharacterized protein</fullName>
    </submittedName>
</protein>
<sequence>MNCLFFFIFLISFLLSQSPTLSFHLYFCWRFRVHIINNLSLKNLVIDCISADDDLGRHELWWGEEFTFKIGQRPIGDTRVVCNVTKFGSNHITSINVFTNGFADDHCCKTKQCYWSARDDAIYFSNNNKNWNRWYNWTSV</sequence>
<dbReference type="EMBL" id="CM047742">
    <property type="protein sequence ID" value="KAJ0034066.1"/>
    <property type="molecule type" value="Genomic_DNA"/>
</dbReference>
<gene>
    <name evidence="1" type="ORF">Pint_26180</name>
</gene>
<name>A0ACC0YAE3_9ROSI</name>
<proteinExistence type="predicted"/>
<reference evidence="2" key="1">
    <citation type="journal article" date="2023" name="G3 (Bethesda)">
        <title>Genome assembly and association tests identify interacting loci associated with vigor, precocity, and sex in interspecific pistachio rootstocks.</title>
        <authorList>
            <person name="Palmer W."/>
            <person name="Jacygrad E."/>
            <person name="Sagayaradj S."/>
            <person name="Cavanaugh K."/>
            <person name="Han R."/>
            <person name="Bertier L."/>
            <person name="Beede B."/>
            <person name="Kafkas S."/>
            <person name="Golino D."/>
            <person name="Preece J."/>
            <person name="Michelmore R."/>
        </authorList>
    </citation>
    <scope>NUCLEOTIDE SEQUENCE [LARGE SCALE GENOMIC DNA]</scope>
</reference>
<keyword evidence="2" id="KW-1185">Reference proteome</keyword>
<organism evidence="1 2">
    <name type="scientific">Pistacia integerrima</name>
    <dbReference type="NCBI Taxonomy" id="434235"/>
    <lineage>
        <taxon>Eukaryota</taxon>
        <taxon>Viridiplantae</taxon>
        <taxon>Streptophyta</taxon>
        <taxon>Embryophyta</taxon>
        <taxon>Tracheophyta</taxon>
        <taxon>Spermatophyta</taxon>
        <taxon>Magnoliopsida</taxon>
        <taxon>eudicotyledons</taxon>
        <taxon>Gunneridae</taxon>
        <taxon>Pentapetalae</taxon>
        <taxon>rosids</taxon>
        <taxon>malvids</taxon>
        <taxon>Sapindales</taxon>
        <taxon>Anacardiaceae</taxon>
        <taxon>Pistacia</taxon>
    </lineage>
</organism>